<organism evidence="2 3">
    <name type="scientific">Novosphingobium mangrovi</name>
    <name type="common">ex Hu et al. 2023</name>
    <dbReference type="NCBI Taxonomy" id="2930094"/>
    <lineage>
        <taxon>Bacteria</taxon>
        <taxon>Pseudomonadati</taxon>
        <taxon>Pseudomonadota</taxon>
        <taxon>Alphaproteobacteria</taxon>
        <taxon>Sphingomonadales</taxon>
        <taxon>Sphingomonadaceae</taxon>
        <taxon>Novosphingobium</taxon>
    </lineage>
</organism>
<protein>
    <submittedName>
        <fullName evidence="2">Nuclear transport factor 2 family protein</fullName>
    </submittedName>
</protein>
<name>A0ABT0ACT1_9SPHN</name>
<dbReference type="Gene3D" id="3.10.450.50">
    <property type="match status" value="1"/>
</dbReference>
<dbReference type="Proteomes" id="UP001162802">
    <property type="component" value="Unassembled WGS sequence"/>
</dbReference>
<comment type="caution">
    <text evidence="2">The sequence shown here is derived from an EMBL/GenBank/DDBJ whole genome shotgun (WGS) entry which is preliminary data.</text>
</comment>
<dbReference type="Pfam" id="PF13577">
    <property type="entry name" value="SnoaL_4"/>
    <property type="match status" value="1"/>
</dbReference>
<dbReference type="RefSeq" id="WP_243799650.1">
    <property type="nucleotide sequence ID" value="NZ_JALHAT010000014.1"/>
</dbReference>
<keyword evidence="3" id="KW-1185">Reference proteome</keyword>
<reference evidence="2" key="1">
    <citation type="submission" date="2022-03" db="EMBL/GenBank/DDBJ databases">
        <title>Identification of a novel bacterium isolated from mangrove sediments.</title>
        <authorList>
            <person name="Pan X."/>
        </authorList>
    </citation>
    <scope>NUCLEOTIDE SEQUENCE</scope>
    <source>
        <strain evidence="2">B2637</strain>
    </source>
</reference>
<evidence type="ECO:0000313" key="3">
    <source>
        <dbReference type="Proteomes" id="UP001162802"/>
    </source>
</evidence>
<feature type="domain" description="SnoaL-like" evidence="1">
    <location>
        <begin position="27"/>
        <end position="169"/>
    </location>
</feature>
<gene>
    <name evidence="2" type="ORF">MTR65_09900</name>
</gene>
<sequence length="242" mass="27840">MGEIRMTDVLDKAATARLDALEHRVGELEDINAIRRLHWAYGYYIDFNQPEEVAQLFSEDGVVVFLSGEYVGHAGVKRLYGDWIAGRFTGGRPGPVDGLLLDHFQMQDIITVAPDRQTAKGRFRGMLFGGWHDDFQDTREEMMPQQFMEAGIYENDYVLENGVWKIKRLDYMMQWQSNYEDGWAHTTSHLQPAAKTFPEDPLGPDRLLPESEHRPTWPFRRDVPMHFAHPRFGAVLAGQQVS</sequence>
<accession>A0ABT0ACT1</accession>
<dbReference type="EMBL" id="JALHAT010000014">
    <property type="protein sequence ID" value="MCJ1960992.1"/>
    <property type="molecule type" value="Genomic_DNA"/>
</dbReference>
<evidence type="ECO:0000259" key="1">
    <source>
        <dbReference type="Pfam" id="PF13577"/>
    </source>
</evidence>
<dbReference type="SUPFAM" id="SSF54427">
    <property type="entry name" value="NTF2-like"/>
    <property type="match status" value="1"/>
</dbReference>
<dbReference type="InterPro" id="IPR032710">
    <property type="entry name" value="NTF2-like_dom_sf"/>
</dbReference>
<evidence type="ECO:0000313" key="2">
    <source>
        <dbReference type="EMBL" id="MCJ1960992.1"/>
    </source>
</evidence>
<dbReference type="InterPro" id="IPR037401">
    <property type="entry name" value="SnoaL-like"/>
</dbReference>
<proteinExistence type="predicted"/>